<keyword evidence="2" id="KW-1003">Cell membrane</keyword>
<protein>
    <recommendedName>
        <fullName evidence="6">CBS domain-containing protein</fullName>
    </recommendedName>
</protein>
<accession>M0N7Z2</accession>
<evidence type="ECO:0000256" key="4">
    <source>
        <dbReference type="SAM" id="MobiDB-lite"/>
    </source>
</evidence>
<dbReference type="OrthoDB" id="213548at2157"/>
<evidence type="ECO:0000256" key="3">
    <source>
        <dbReference type="PROSITE-ProRule" id="PRU00703"/>
    </source>
</evidence>
<name>M0N7Z2_9EURY</name>
<sequence>MQLLEIVGRLIAGAALILANGFFVAIEFALTRARQYPESEFVEPGNTGLERAWAMTEELEIYLTGCQVGITAASISLGIIAEPALAAILKPLFGGTVLASIGAGVFLAFLIVSLVHKVYGEQTPTYLGVERSKQVCRYGATPLYWFTRVIRPILDLGDVVAKWTLRLFGVEMTGAWLESEVDVIEGRADLHRKLGSVLDEGDLPEERYEEVMNALAVGEMPISNVMVDREDIAALSTANTPEANLAVVEDSPHLRFPLFGGDGNLLGIVYLATLTNRFEEFRDGDVAIADLATEPMTLPVDEEVSDAVDRFQEENQELALVLDGEEIVGLLTATDAFEEVMGELEDPLDVYQRAREREDTPDSGGEPA</sequence>
<dbReference type="STRING" id="1227456.C450_07262"/>
<evidence type="ECO:0000256" key="1">
    <source>
        <dbReference type="ARBA" id="ARBA00004651"/>
    </source>
</evidence>
<dbReference type="PANTHER" id="PTHR43099:SF5">
    <property type="entry name" value="HLYC_CORC FAMILY TRANSPORTER"/>
    <property type="match status" value="1"/>
</dbReference>
<dbReference type="InterPro" id="IPR000644">
    <property type="entry name" value="CBS_dom"/>
</dbReference>
<dbReference type="Proteomes" id="UP000011625">
    <property type="component" value="Unassembled WGS sequence"/>
</dbReference>
<keyword evidence="5" id="KW-0472">Membrane</keyword>
<dbReference type="InterPro" id="IPR051676">
    <property type="entry name" value="UPF0053_domain"/>
</dbReference>
<dbReference type="Gene3D" id="3.10.580.10">
    <property type="entry name" value="CBS-domain"/>
    <property type="match status" value="1"/>
</dbReference>
<keyword evidence="5" id="KW-0812">Transmembrane</keyword>
<dbReference type="Pfam" id="PF00571">
    <property type="entry name" value="CBS"/>
    <property type="match status" value="1"/>
</dbReference>
<keyword evidence="5" id="KW-1133">Transmembrane helix</keyword>
<feature type="region of interest" description="Disordered" evidence="4">
    <location>
        <begin position="348"/>
        <end position="368"/>
    </location>
</feature>
<feature type="domain" description="CBS" evidence="6">
    <location>
        <begin position="291"/>
        <end position="350"/>
    </location>
</feature>
<evidence type="ECO:0000313" key="8">
    <source>
        <dbReference type="Proteomes" id="UP000011625"/>
    </source>
</evidence>
<dbReference type="GO" id="GO:0005886">
    <property type="term" value="C:plasma membrane"/>
    <property type="evidence" value="ECO:0007669"/>
    <property type="project" value="UniProtKB-SubCell"/>
</dbReference>
<keyword evidence="8" id="KW-1185">Reference proteome</keyword>
<dbReference type="AlphaFoldDB" id="M0N7Z2"/>
<dbReference type="PATRIC" id="fig|1227456.3.peg.1449"/>
<dbReference type="PROSITE" id="PS51371">
    <property type="entry name" value="CBS"/>
    <property type="match status" value="1"/>
</dbReference>
<dbReference type="PANTHER" id="PTHR43099">
    <property type="entry name" value="UPF0053 PROTEIN YRKA"/>
    <property type="match status" value="1"/>
</dbReference>
<comment type="subcellular location">
    <subcellularLocation>
        <location evidence="1">Cell membrane</location>
        <topology evidence="1">Multi-pass membrane protein</topology>
    </subcellularLocation>
</comment>
<dbReference type="RefSeq" id="WP_005041953.1">
    <property type="nucleotide sequence ID" value="NZ_AOME01000050.1"/>
</dbReference>
<dbReference type="InterPro" id="IPR002550">
    <property type="entry name" value="CNNM"/>
</dbReference>
<proteinExistence type="predicted"/>
<evidence type="ECO:0000256" key="5">
    <source>
        <dbReference type="SAM" id="Phobius"/>
    </source>
</evidence>
<dbReference type="Pfam" id="PF01595">
    <property type="entry name" value="CNNM"/>
    <property type="match status" value="1"/>
</dbReference>
<organism evidence="7 8">
    <name type="scientific">Halococcus salifodinae DSM 8989</name>
    <dbReference type="NCBI Taxonomy" id="1227456"/>
    <lineage>
        <taxon>Archaea</taxon>
        <taxon>Methanobacteriati</taxon>
        <taxon>Methanobacteriota</taxon>
        <taxon>Stenosarchaea group</taxon>
        <taxon>Halobacteria</taxon>
        <taxon>Halobacteriales</taxon>
        <taxon>Halococcaceae</taxon>
        <taxon>Halococcus</taxon>
    </lineage>
</organism>
<dbReference type="EMBL" id="AOME01000050">
    <property type="protein sequence ID" value="EMA53688.1"/>
    <property type="molecule type" value="Genomic_DNA"/>
</dbReference>
<dbReference type="InterPro" id="IPR046342">
    <property type="entry name" value="CBS_dom_sf"/>
</dbReference>
<feature type="transmembrane region" description="Helical" evidence="5">
    <location>
        <begin position="92"/>
        <end position="115"/>
    </location>
</feature>
<evidence type="ECO:0000256" key="2">
    <source>
        <dbReference type="ARBA" id="ARBA00022475"/>
    </source>
</evidence>
<comment type="caution">
    <text evidence="7">The sequence shown here is derived from an EMBL/GenBank/DDBJ whole genome shotgun (WGS) entry which is preliminary data.</text>
</comment>
<feature type="transmembrane region" description="Helical" evidence="5">
    <location>
        <begin position="6"/>
        <end position="30"/>
    </location>
</feature>
<keyword evidence="3" id="KW-0129">CBS domain</keyword>
<dbReference type="SUPFAM" id="SSF54631">
    <property type="entry name" value="CBS-domain pair"/>
    <property type="match status" value="1"/>
</dbReference>
<gene>
    <name evidence="7" type="ORF">C450_07262</name>
</gene>
<evidence type="ECO:0000259" key="6">
    <source>
        <dbReference type="PROSITE" id="PS51371"/>
    </source>
</evidence>
<evidence type="ECO:0000313" key="7">
    <source>
        <dbReference type="EMBL" id="EMA53688.1"/>
    </source>
</evidence>
<reference evidence="7 8" key="1">
    <citation type="journal article" date="2014" name="PLoS Genet.">
        <title>Phylogenetically driven sequencing of extremely halophilic archaea reveals strategies for static and dynamic osmo-response.</title>
        <authorList>
            <person name="Becker E.A."/>
            <person name="Seitzer P.M."/>
            <person name="Tritt A."/>
            <person name="Larsen D."/>
            <person name="Krusor M."/>
            <person name="Yao A.I."/>
            <person name="Wu D."/>
            <person name="Madern D."/>
            <person name="Eisen J.A."/>
            <person name="Darling A.E."/>
            <person name="Facciotti M.T."/>
        </authorList>
    </citation>
    <scope>NUCLEOTIDE SEQUENCE [LARGE SCALE GENOMIC DNA]</scope>
    <source>
        <strain evidence="7 8">DSM 8989</strain>
    </source>
</reference>